<proteinExistence type="predicted"/>
<reference evidence="2" key="3">
    <citation type="journal article" date="2017" name="Nature">
        <title>Genome sequence of the progenitor of the wheat D genome Aegilops tauschii.</title>
        <authorList>
            <person name="Luo M.C."/>
            <person name="Gu Y.Q."/>
            <person name="Puiu D."/>
            <person name="Wang H."/>
            <person name="Twardziok S.O."/>
            <person name="Deal K.R."/>
            <person name="Huo N."/>
            <person name="Zhu T."/>
            <person name="Wang L."/>
            <person name="Wang Y."/>
            <person name="McGuire P.E."/>
            <person name="Liu S."/>
            <person name="Long H."/>
            <person name="Ramasamy R.K."/>
            <person name="Rodriguez J.C."/>
            <person name="Van S.L."/>
            <person name="Yuan L."/>
            <person name="Wang Z."/>
            <person name="Xia Z."/>
            <person name="Xiao L."/>
            <person name="Anderson O.D."/>
            <person name="Ouyang S."/>
            <person name="Liang Y."/>
            <person name="Zimin A.V."/>
            <person name="Pertea G."/>
            <person name="Qi P."/>
            <person name="Bennetzen J.L."/>
            <person name="Dai X."/>
            <person name="Dawson M.W."/>
            <person name="Muller H.G."/>
            <person name="Kugler K."/>
            <person name="Rivarola-Duarte L."/>
            <person name="Spannagl M."/>
            <person name="Mayer K.F.X."/>
            <person name="Lu F.H."/>
            <person name="Bevan M.W."/>
            <person name="Leroy P."/>
            <person name="Li P."/>
            <person name="You F.M."/>
            <person name="Sun Q."/>
            <person name="Liu Z."/>
            <person name="Lyons E."/>
            <person name="Wicker T."/>
            <person name="Salzberg S.L."/>
            <person name="Devos K.M."/>
            <person name="Dvorak J."/>
        </authorList>
    </citation>
    <scope>NUCLEOTIDE SEQUENCE [LARGE SCALE GENOMIC DNA]</scope>
    <source>
        <strain evidence="2">cv. AL8/78</strain>
    </source>
</reference>
<sequence>MLRHRLLRDARPHRPPLLPRGDQVAGLEQRVRRQAAHRGARRRERAVPAVLEFVVDSKPVVLPGVATSGCPVDARRSACRSSHASCRNVSGNYRSGYVCRCLDGYQGNPYLAGGCQDIDEFKCRHWSWQWSSPSNHGTWCYLGDPKDEATEGKNAQEEILQAKSRASVAAIGVSEGGHRREDDHPLGGATKGNKQF</sequence>
<accession>A0A453MXT0</accession>
<reference evidence="2" key="4">
    <citation type="submission" date="2019-03" db="UniProtKB">
        <authorList>
            <consortium name="EnsemblPlants"/>
        </authorList>
    </citation>
    <scope>IDENTIFICATION</scope>
</reference>
<evidence type="ECO:0000313" key="2">
    <source>
        <dbReference type="EnsemblPlants" id="AET6Gv20139900.3"/>
    </source>
</evidence>
<reference evidence="3" key="2">
    <citation type="journal article" date="2017" name="Nat. Plants">
        <title>The Aegilops tauschii genome reveals multiple impacts of transposons.</title>
        <authorList>
            <person name="Zhao G."/>
            <person name="Zou C."/>
            <person name="Li K."/>
            <person name="Wang K."/>
            <person name="Li T."/>
            <person name="Gao L."/>
            <person name="Zhang X."/>
            <person name="Wang H."/>
            <person name="Yang Z."/>
            <person name="Liu X."/>
            <person name="Jiang W."/>
            <person name="Mao L."/>
            <person name="Kong X."/>
            <person name="Jiao Y."/>
            <person name="Jia J."/>
        </authorList>
    </citation>
    <scope>NUCLEOTIDE SEQUENCE [LARGE SCALE GENOMIC DNA]</scope>
    <source>
        <strain evidence="3">cv. AL8/78</strain>
    </source>
</reference>
<feature type="region of interest" description="Disordered" evidence="1">
    <location>
        <begin position="1"/>
        <end position="21"/>
    </location>
</feature>
<protein>
    <recommendedName>
        <fullName evidence="4">EGF-like domain-containing protein</fullName>
    </recommendedName>
</protein>
<dbReference type="EnsemblPlants" id="AET6Gv20139900.3">
    <property type="protein sequence ID" value="AET6Gv20139900.3"/>
    <property type="gene ID" value="AET6Gv20139900"/>
</dbReference>
<evidence type="ECO:0000256" key="1">
    <source>
        <dbReference type="SAM" id="MobiDB-lite"/>
    </source>
</evidence>
<feature type="region of interest" description="Disordered" evidence="1">
    <location>
        <begin position="172"/>
        <end position="196"/>
    </location>
</feature>
<reference evidence="3" key="1">
    <citation type="journal article" date="2014" name="Science">
        <title>Ancient hybridizations among the ancestral genomes of bread wheat.</title>
        <authorList>
            <consortium name="International Wheat Genome Sequencing Consortium,"/>
            <person name="Marcussen T."/>
            <person name="Sandve S.R."/>
            <person name="Heier L."/>
            <person name="Spannagl M."/>
            <person name="Pfeifer M."/>
            <person name="Jakobsen K.S."/>
            <person name="Wulff B.B."/>
            <person name="Steuernagel B."/>
            <person name="Mayer K.F."/>
            <person name="Olsen O.A."/>
        </authorList>
    </citation>
    <scope>NUCLEOTIDE SEQUENCE [LARGE SCALE GENOMIC DNA]</scope>
    <source>
        <strain evidence="3">cv. AL8/78</strain>
    </source>
</reference>
<dbReference type="PANTHER" id="PTHR33491">
    <property type="entry name" value="OSJNBA0016N04.9 PROTEIN"/>
    <property type="match status" value="1"/>
</dbReference>
<evidence type="ECO:0008006" key="4">
    <source>
        <dbReference type="Google" id="ProtNLM"/>
    </source>
</evidence>
<dbReference type="AlphaFoldDB" id="A0A453MXT0"/>
<dbReference type="Gramene" id="AET6Gv20139900.3">
    <property type="protein sequence ID" value="AET6Gv20139900.3"/>
    <property type="gene ID" value="AET6Gv20139900"/>
</dbReference>
<evidence type="ECO:0000313" key="3">
    <source>
        <dbReference type="Proteomes" id="UP000015105"/>
    </source>
</evidence>
<feature type="compositionally biased region" description="Basic and acidic residues" evidence="1">
    <location>
        <begin position="176"/>
        <end position="185"/>
    </location>
</feature>
<reference evidence="2" key="5">
    <citation type="journal article" date="2021" name="G3 (Bethesda)">
        <title>Aegilops tauschii genome assembly Aet v5.0 features greater sequence contiguity and improved annotation.</title>
        <authorList>
            <person name="Wang L."/>
            <person name="Zhu T."/>
            <person name="Rodriguez J.C."/>
            <person name="Deal K.R."/>
            <person name="Dubcovsky J."/>
            <person name="McGuire P.E."/>
            <person name="Lux T."/>
            <person name="Spannagl M."/>
            <person name="Mayer K.F.X."/>
            <person name="Baldrich P."/>
            <person name="Meyers B.C."/>
            <person name="Huo N."/>
            <person name="Gu Y.Q."/>
            <person name="Zhou H."/>
            <person name="Devos K.M."/>
            <person name="Bennetzen J.L."/>
            <person name="Unver T."/>
            <person name="Budak H."/>
            <person name="Gulick P.J."/>
            <person name="Galiba G."/>
            <person name="Kalapos B."/>
            <person name="Nelson D.R."/>
            <person name="Li P."/>
            <person name="You F.M."/>
            <person name="Luo M.C."/>
            <person name="Dvorak J."/>
        </authorList>
    </citation>
    <scope>NUCLEOTIDE SEQUENCE [LARGE SCALE GENOMIC DNA]</scope>
    <source>
        <strain evidence="2">cv. AL8/78</strain>
    </source>
</reference>
<organism evidence="2 3">
    <name type="scientific">Aegilops tauschii subsp. strangulata</name>
    <name type="common">Goatgrass</name>
    <dbReference type="NCBI Taxonomy" id="200361"/>
    <lineage>
        <taxon>Eukaryota</taxon>
        <taxon>Viridiplantae</taxon>
        <taxon>Streptophyta</taxon>
        <taxon>Embryophyta</taxon>
        <taxon>Tracheophyta</taxon>
        <taxon>Spermatophyta</taxon>
        <taxon>Magnoliopsida</taxon>
        <taxon>Liliopsida</taxon>
        <taxon>Poales</taxon>
        <taxon>Poaceae</taxon>
        <taxon>BOP clade</taxon>
        <taxon>Pooideae</taxon>
        <taxon>Triticodae</taxon>
        <taxon>Triticeae</taxon>
        <taxon>Triticinae</taxon>
        <taxon>Aegilops</taxon>
    </lineage>
</organism>
<dbReference type="Proteomes" id="UP000015105">
    <property type="component" value="Chromosome 6D"/>
</dbReference>
<keyword evidence="3" id="KW-1185">Reference proteome</keyword>
<name>A0A453MXT0_AEGTS</name>